<protein>
    <submittedName>
        <fullName evidence="3">Uncharacterized protein</fullName>
    </submittedName>
</protein>
<evidence type="ECO:0000256" key="1">
    <source>
        <dbReference type="SAM" id="MobiDB-lite"/>
    </source>
</evidence>
<comment type="caution">
    <text evidence="3">The sequence shown here is derived from an EMBL/GenBank/DDBJ whole genome shotgun (WGS) entry which is preliminary data.</text>
</comment>
<proteinExistence type="predicted"/>
<feature type="signal peptide" evidence="2">
    <location>
        <begin position="1"/>
        <end position="29"/>
    </location>
</feature>
<feature type="region of interest" description="Disordered" evidence="1">
    <location>
        <begin position="96"/>
        <end position="134"/>
    </location>
</feature>
<dbReference type="AlphaFoldDB" id="A0A226E9J0"/>
<keyword evidence="4" id="KW-1185">Reference proteome</keyword>
<reference evidence="3 4" key="1">
    <citation type="submission" date="2015-12" db="EMBL/GenBank/DDBJ databases">
        <title>The genome of Folsomia candida.</title>
        <authorList>
            <person name="Faddeeva A."/>
            <person name="Derks M.F."/>
            <person name="Anvar Y."/>
            <person name="Smit S."/>
            <person name="Van Straalen N."/>
            <person name="Roelofs D."/>
        </authorList>
    </citation>
    <scope>NUCLEOTIDE SEQUENCE [LARGE SCALE GENOMIC DNA]</scope>
    <source>
        <strain evidence="3 4">VU population</strain>
        <tissue evidence="3">Whole body</tissue>
    </source>
</reference>
<keyword evidence="2" id="KW-0732">Signal</keyword>
<evidence type="ECO:0000256" key="2">
    <source>
        <dbReference type="SAM" id="SignalP"/>
    </source>
</evidence>
<organism evidence="3 4">
    <name type="scientific">Folsomia candida</name>
    <name type="common">Springtail</name>
    <dbReference type="NCBI Taxonomy" id="158441"/>
    <lineage>
        <taxon>Eukaryota</taxon>
        <taxon>Metazoa</taxon>
        <taxon>Ecdysozoa</taxon>
        <taxon>Arthropoda</taxon>
        <taxon>Hexapoda</taxon>
        <taxon>Collembola</taxon>
        <taxon>Entomobryomorpha</taxon>
        <taxon>Isotomoidea</taxon>
        <taxon>Isotomidae</taxon>
        <taxon>Proisotominae</taxon>
        <taxon>Folsomia</taxon>
    </lineage>
</organism>
<feature type="chain" id="PRO_5012804838" evidence="2">
    <location>
        <begin position="30"/>
        <end position="134"/>
    </location>
</feature>
<feature type="compositionally biased region" description="Low complexity" evidence="1">
    <location>
        <begin position="108"/>
        <end position="118"/>
    </location>
</feature>
<sequence length="134" mass="14134">MSSSKLNLFAAAVLVIVLLNVVKPSFAAAADLPDSVGVVVRRVASVMERCVNLTEVGEFAARITAISGRGTAMVSALNKYSACTIPDKNQIMISRRSHAGNDQRKYATNENSSSANSTGVSRVGCPRLPHSDPT</sequence>
<dbReference type="Proteomes" id="UP000198287">
    <property type="component" value="Unassembled WGS sequence"/>
</dbReference>
<name>A0A226E9J0_FOLCA</name>
<evidence type="ECO:0000313" key="3">
    <source>
        <dbReference type="EMBL" id="OXA53707.1"/>
    </source>
</evidence>
<dbReference type="EMBL" id="LNIX01000005">
    <property type="protein sequence ID" value="OXA53707.1"/>
    <property type="molecule type" value="Genomic_DNA"/>
</dbReference>
<accession>A0A226E9J0</accession>
<gene>
    <name evidence="3" type="ORF">Fcan01_10236</name>
</gene>
<evidence type="ECO:0000313" key="4">
    <source>
        <dbReference type="Proteomes" id="UP000198287"/>
    </source>
</evidence>